<accession>A0A3Q2EHR6</accession>
<organism evidence="2 3">
    <name type="scientific">Cyprinodon variegatus</name>
    <name type="common">Sheepshead minnow</name>
    <dbReference type="NCBI Taxonomy" id="28743"/>
    <lineage>
        <taxon>Eukaryota</taxon>
        <taxon>Metazoa</taxon>
        <taxon>Chordata</taxon>
        <taxon>Craniata</taxon>
        <taxon>Vertebrata</taxon>
        <taxon>Euteleostomi</taxon>
        <taxon>Actinopterygii</taxon>
        <taxon>Neopterygii</taxon>
        <taxon>Teleostei</taxon>
        <taxon>Neoteleostei</taxon>
        <taxon>Acanthomorphata</taxon>
        <taxon>Ovalentaria</taxon>
        <taxon>Atherinomorphae</taxon>
        <taxon>Cyprinodontiformes</taxon>
        <taxon>Cyprinodontidae</taxon>
        <taxon>Cyprinodon</taxon>
    </lineage>
</organism>
<dbReference type="RefSeq" id="XP_015251923.1">
    <property type="nucleotide sequence ID" value="XM_015396437.1"/>
</dbReference>
<sequence>MADEAYRKEFLEAHNKYREMHNAPPLKYNDELNKKAQEWANYLLQKRKFEHSRTDDGENIFYFYSDPPRKQTGKEAVENWYSEIRDYNFKKPGFDSKTGHFTQLVWKDSKELGVGFAARGPEVYVVAQYRPAGNVRDYFETCVLPKK</sequence>
<dbReference type="Pfam" id="PF00188">
    <property type="entry name" value="CAP"/>
    <property type="match status" value="1"/>
</dbReference>
<dbReference type="PROSITE" id="PS01009">
    <property type="entry name" value="CRISP_1"/>
    <property type="match status" value="1"/>
</dbReference>
<reference evidence="2" key="1">
    <citation type="submission" date="2025-08" db="UniProtKB">
        <authorList>
            <consortium name="Ensembl"/>
        </authorList>
    </citation>
    <scope>IDENTIFICATION</scope>
</reference>
<dbReference type="InterPro" id="IPR014044">
    <property type="entry name" value="CAP_dom"/>
</dbReference>
<dbReference type="FunFam" id="3.40.33.10:FF:000002">
    <property type="entry name" value="Golgi-associated plant pathogenesis-related protein 1"/>
    <property type="match status" value="1"/>
</dbReference>
<proteinExistence type="predicted"/>
<dbReference type="GO" id="GO:0005576">
    <property type="term" value="C:extracellular region"/>
    <property type="evidence" value="ECO:0007669"/>
    <property type="project" value="InterPro"/>
</dbReference>
<dbReference type="Proteomes" id="UP000265020">
    <property type="component" value="Unassembled WGS sequence"/>
</dbReference>
<reference evidence="2" key="2">
    <citation type="submission" date="2025-09" db="UniProtKB">
        <authorList>
            <consortium name="Ensembl"/>
        </authorList>
    </citation>
    <scope>IDENTIFICATION</scope>
</reference>
<keyword evidence="3" id="KW-1185">Reference proteome</keyword>
<dbReference type="OrthoDB" id="337038at2759"/>
<name>A0A3Q2EHR6_CYPVA</name>
<evidence type="ECO:0000259" key="1">
    <source>
        <dbReference type="SMART" id="SM00198"/>
    </source>
</evidence>
<dbReference type="SUPFAM" id="SSF55797">
    <property type="entry name" value="PR-1-like"/>
    <property type="match status" value="1"/>
</dbReference>
<dbReference type="GO" id="GO:0071466">
    <property type="term" value="P:cellular response to xenobiotic stimulus"/>
    <property type="evidence" value="ECO:0007669"/>
    <property type="project" value="Ensembl"/>
</dbReference>
<dbReference type="RefSeq" id="XP_015251925.1">
    <property type="nucleotide sequence ID" value="XM_015396439.1"/>
</dbReference>
<feature type="domain" description="SCP" evidence="1">
    <location>
        <begin position="5"/>
        <end position="137"/>
    </location>
</feature>
<dbReference type="PANTHER" id="PTHR10334">
    <property type="entry name" value="CYSTEINE-RICH SECRETORY PROTEIN-RELATED"/>
    <property type="match status" value="1"/>
</dbReference>
<dbReference type="Gene3D" id="3.40.33.10">
    <property type="entry name" value="CAP"/>
    <property type="match status" value="1"/>
</dbReference>
<dbReference type="InterPro" id="IPR001283">
    <property type="entry name" value="CRISP-related"/>
</dbReference>
<protein>
    <submittedName>
        <fullName evidence="2">Im:7150988</fullName>
    </submittedName>
</protein>
<dbReference type="PRINTS" id="PR00837">
    <property type="entry name" value="V5TPXLIKE"/>
</dbReference>
<dbReference type="Ensembl" id="ENSCVAT00000032781.1">
    <property type="protein sequence ID" value="ENSCVAP00000032088.1"/>
    <property type="gene ID" value="ENSCVAG00000000556.1"/>
</dbReference>
<dbReference type="InterPro" id="IPR018244">
    <property type="entry name" value="Allrgn_V5/Tpx1_CS"/>
</dbReference>
<dbReference type="GeneID" id="107098662"/>
<dbReference type="OMA" id="FAKRGNT"/>
<dbReference type="AlphaFoldDB" id="A0A3Q2EHR6"/>
<dbReference type="CDD" id="cd05382">
    <property type="entry name" value="CAP_GAPR1-like"/>
    <property type="match status" value="1"/>
</dbReference>
<dbReference type="STRING" id="28743.ENSCVAP00000032088"/>
<dbReference type="GeneTree" id="ENSGT00940000165492"/>
<dbReference type="InterPro" id="IPR034113">
    <property type="entry name" value="SCP_GAPR1-like"/>
</dbReference>
<dbReference type="InterPro" id="IPR035940">
    <property type="entry name" value="CAP_sf"/>
</dbReference>
<evidence type="ECO:0000313" key="2">
    <source>
        <dbReference type="Ensembl" id="ENSCVAP00000032088.1"/>
    </source>
</evidence>
<dbReference type="SMART" id="SM00198">
    <property type="entry name" value="SCP"/>
    <property type="match status" value="1"/>
</dbReference>
<evidence type="ECO:0000313" key="3">
    <source>
        <dbReference type="Proteomes" id="UP000265020"/>
    </source>
</evidence>
<dbReference type="RefSeq" id="XP_015251924.1">
    <property type="nucleotide sequence ID" value="XM_015396438.1"/>
</dbReference>
<dbReference type="KEGG" id="cvg:107098662"/>
<dbReference type="RefSeq" id="XP_015251926.1">
    <property type="nucleotide sequence ID" value="XM_015396440.1"/>
</dbReference>